<dbReference type="AlphaFoldDB" id="A0AAW8TIZ4"/>
<feature type="transmembrane region" description="Helical" evidence="1">
    <location>
        <begin position="32"/>
        <end position="51"/>
    </location>
</feature>
<evidence type="ECO:0000313" key="2">
    <source>
        <dbReference type="EMBL" id="MDT2546705.1"/>
    </source>
</evidence>
<protein>
    <submittedName>
        <fullName evidence="2">Uncharacterized protein</fullName>
    </submittedName>
</protein>
<name>A0AAW8TIZ4_9ENTE</name>
<feature type="transmembrane region" description="Helical" evidence="1">
    <location>
        <begin position="7"/>
        <end position="26"/>
    </location>
</feature>
<accession>A0AAW8TIZ4</accession>
<keyword evidence="1" id="KW-0812">Transmembrane</keyword>
<dbReference type="Proteomes" id="UP001254770">
    <property type="component" value="Unassembled WGS sequence"/>
</dbReference>
<sequence length="56" mass="6045">MDLAGNLLRILVILLYVLGLASFVVAAFLFNQIVGCLTVGVCLMLTVFLLVRESGM</sequence>
<proteinExistence type="predicted"/>
<keyword evidence="1" id="KW-0472">Membrane</keyword>
<comment type="caution">
    <text evidence="2">The sequence shown here is derived from an EMBL/GenBank/DDBJ whole genome shotgun (WGS) entry which is preliminary data.</text>
</comment>
<organism evidence="2 3">
    <name type="scientific">Enterococcus raffinosus</name>
    <dbReference type="NCBI Taxonomy" id="71452"/>
    <lineage>
        <taxon>Bacteria</taxon>
        <taxon>Bacillati</taxon>
        <taxon>Bacillota</taxon>
        <taxon>Bacilli</taxon>
        <taxon>Lactobacillales</taxon>
        <taxon>Enterococcaceae</taxon>
        <taxon>Enterococcus</taxon>
    </lineage>
</organism>
<dbReference type="RefSeq" id="WP_311853910.1">
    <property type="nucleotide sequence ID" value="NZ_JARPXJ010000066.1"/>
</dbReference>
<dbReference type="EMBL" id="JARPXL010000041">
    <property type="protein sequence ID" value="MDT2546705.1"/>
    <property type="molecule type" value="Genomic_DNA"/>
</dbReference>
<evidence type="ECO:0000313" key="3">
    <source>
        <dbReference type="Proteomes" id="UP001254770"/>
    </source>
</evidence>
<keyword evidence="1" id="KW-1133">Transmembrane helix</keyword>
<evidence type="ECO:0000256" key="1">
    <source>
        <dbReference type="SAM" id="Phobius"/>
    </source>
</evidence>
<gene>
    <name evidence="2" type="ORF">P7D69_20455</name>
</gene>
<reference evidence="2" key="1">
    <citation type="submission" date="2023-03" db="EMBL/GenBank/DDBJ databases">
        <authorList>
            <person name="Shen W."/>
            <person name="Cai J."/>
        </authorList>
    </citation>
    <scope>NUCLEOTIDE SEQUENCE</scope>
    <source>
        <strain evidence="2">Y15</strain>
    </source>
</reference>